<feature type="region of interest" description="Disordered" evidence="1">
    <location>
        <begin position="1"/>
        <end position="25"/>
    </location>
</feature>
<feature type="compositionally biased region" description="Low complexity" evidence="1">
    <location>
        <begin position="298"/>
        <end position="312"/>
    </location>
</feature>
<feature type="compositionally biased region" description="Polar residues" evidence="1">
    <location>
        <begin position="611"/>
        <end position="649"/>
    </location>
</feature>
<feature type="region of interest" description="Disordered" evidence="1">
    <location>
        <begin position="533"/>
        <end position="566"/>
    </location>
</feature>
<comment type="caution">
    <text evidence="2">The sequence shown here is derived from an EMBL/GenBank/DDBJ whole genome shotgun (WGS) entry which is preliminary data.</text>
</comment>
<feature type="compositionally biased region" description="Basic and acidic residues" evidence="1">
    <location>
        <begin position="487"/>
        <end position="498"/>
    </location>
</feature>
<feature type="compositionally biased region" description="Polar residues" evidence="1">
    <location>
        <begin position="313"/>
        <end position="327"/>
    </location>
</feature>
<feature type="compositionally biased region" description="Polar residues" evidence="1">
    <location>
        <begin position="461"/>
        <end position="480"/>
    </location>
</feature>
<proteinExistence type="predicted"/>
<evidence type="ECO:0000313" key="3">
    <source>
        <dbReference type="Proteomes" id="UP001629113"/>
    </source>
</evidence>
<feature type="region of interest" description="Disordered" evidence="1">
    <location>
        <begin position="111"/>
        <end position="498"/>
    </location>
</feature>
<gene>
    <name evidence="2" type="ORF">PVAG01_09601</name>
</gene>
<organism evidence="2 3">
    <name type="scientific">Phlyctema vagabunda</name>
    <dbReference type="NCBI Taxonomy" id="108571"/>
    <lineage>
        <taxon>Eukaryota</taxon>
        <taxon>Fungi</taxon>
        <taxon>Dikarya</taxon>
        <taxon>Ascomycota</taxon>
        <taxon>Pezizomycotina</taxon>
        <taxon>Leotiomycetes</taxon>
        <taxon>Helotiales</taxon>
        <taxon>Dermateaceae</taxon>
        <taxon>Phlyctema</taxon>
    </lineage>
</organism>
<accession>A0ABR4P7T3</accession>
<protein>
    <submittedName>
        <fullName evidence="2">Uncharacterized protein</fullName>
    </submittedName>
</protein>
<name>A0ABR4P7T3_9HELO</name>
<dbReference type="Proteomes" id="UP001629113">
    <property type="component" value="Unassembled WGS sequence"/>
</dbReference>
<evidence type="ECO:0000256" key="1">
    <source>
        <dbReference type="SAM" id="MobiDB-lite"/>
    </source>
</evidence>
<evidence type="ECO:0000313" key="2">
    <source>
        <dbReference type="EMBL" id="KAL3419379.1"/>
    </source>
</evidence>
<feature type="compositionally biased region" description="Basic and acidic residues" evidence="1">
    <location>
        <begin position="437"/>
        <end position="449"/>
    </location>
</feature>
<keyword evidence="3" id="KW-1185">Reference proteome</keyword>
<reference evidence="2 3" key="1">
    <citation type="submission" date="2024-06" db="EMBL/GenBank/DDBJ databases">
        <title>Complete genome of Phlyctema vagabunda strain 19-DSS-EL-015.</title>
        <authorList>
            <person name="Fiorenzani C."/>
        </authorList>
    </citation>
    <scope>NUCLEOTIDE SEQUENCE [LARGE SCALE GENOMIC DNA]</scope>
    <source>
        <strain evidence="2 3">19-DSS-EL-015</strain>
    </source>
</reference>
<feature type="compositionally biased region" description="Polar residues" evidence="1">
    <location>
        <begin position="287"/>
        <end position="297"/>
    </location>
</feature>
<dbReference type="EMBL" id="JBFCZG010000008">
    <property type="protein sequence ID" value="KAL3419379.1"/>
    <property type="molecule type" value="Genomic_DNA"/>
</dbReference>
<feature type="compositionally biased region" description="Polar residues" evidence="1">
    <location>
        <begin position="252"/>
        <end position="262"/>
    </location>
</feature>
<feature type="region of interest" description="Disordered" evidence="1">
    <location>
        <begin position="611"/>
        <end position="652"/>
    </location>
</feature>
<feature type="compositionally biased region" description="Low complexity" evidence="1">
    <location>
        <begin position="408"/>
        <end position="418"/>
    </location>
</feature>
<sequence>MTDMEGAKGLRKAGVRNIHSQRSRDRNIDTINANWKTDDFHTLFPPEIKPDKVLGDTAISHLKAISKFIDSAQAIRRLLRECTDEEGRTSPISFQRIKVVRDRLEEKAQIRAKKAKRQEKKAYQTVEQGQSRIKDGRNSSSTRASEIMAPPDLEQKDNNGTNKEIEEAIGQNSKTLTLPRFSSIPTNGGDKGLIPDEQHSSRRSPMRSSSMIPSHHKKKSMHDKQTRSDMAANDAGDEHMSYKYDLPPPSSPRYTSMVSKSSGDGKLVDKRQPSTLLPTAKRPALISGTTDSPNHTFATSSTAKSKTSAQSSNRMTGSSEASMSSAINFERVTGRSTGVSKPKGIPDQVEGRKRPLAVQSEPDQTGEPTKKKPRMSELPIQTVENGDKESTAKSVRNKSFRPKDDALAKASSSTTSALDQVPSDLVNKDVITSSDAPTDRHDSASKLGKEGSGNAAKAGSSEPSATGSSPASMDIGSQISLFGDVIEPPKDDRKENDRRWKEIENWNLETAVKQLKESEKAQTTQEEDSIVIDHPITRNPGSQKGEDLMPISEQTKGRKGAVRSRKPVDPFIHRKPEKARQPLSTAARPVRTIRPIRDELVPNVNLATLPDTSVTQQSASRGSNPSVQSGSLSSTKVTGQEAQDSYSYSKSEDKLEKLARTSMMMMDAVLATRQVELFTSAENNDKARSLQKPFDDARAHLSGGVNSIFQGKGLEAATGDKADQLQYLFEDTRSKLLQATAEILQGEKSKTNNKSQTTPS</sequence>